<gene>
    <name evidence="2" type="ORF">GCM10009737_07550</name>
</gene>
<feature type="compositionally biased region" description="Basic and acidic residues" evidence="1">
    <location>
        <begin position="44"/>
        <end position="53"/>
    </location>
</feature>
<dbReference type="Proteomes" id="UP001501612">
    <property type="component" value="Unassembled WGS sequence"/>
</dbReference>
<accession>A0ABN2P1P7</accession>
<organism evidence="2 3">
    <name type="scientific">Nocardioides lentus</name>
    <dbReference type="NCBI Taxonomy" id="338077"/>
    <lineage>
        <taxon>Bacteria</taxon>
        <taxon>Bacillati</taxon>
        <taxon>Actinomycetota</taxon>
        <taxon>Actinomycetes</taxon>
        <taxon>Propionibacteriales</taxon>
        <taxon>Nocardioidaceae</taxon>
        <taxon>Nocardioides</taxon>
    </lineage>
</organism>
<dbReference type="EMBL" id="BAAAMY010000002">
    <property type="protein sequence ID" value="GAA1908934.1"/>
    <property type="molecule type" value="Genomic_DNA"/>
</dbReference>
<evidence type="ECO:0000256" key="1">
    <source>
        <dbReference type="SAM" id="MobiDB-lite"/>
    </source>
</evidence>
<protein>
    <recommendedName>
        <fullName evidence="4">DUF559 domain-containing protein</fullName>
    </recommendedName>
</protein>
<sequence length="416" mass="46765">MVDGPADVPFADKRQRDARCSELRGGPQGVHSRALVAAVHTRRERPPRERWDRGSITAMDDGDERDERLGEAELSRWRAPRASARREEALRPGRDGRRAPAGGPVRGNVRSPRYRRVSHGLFLPVQESTTERAEWLRDLRAWREVLPESAVFTGLTAARLAGWWCPPLPTWAPVFAAVSAGSTCPQRSGLVVSRYRRRSDHRTGWLEGLPVDGPAEVLLRCARDLDLLDLVPLVESALRSGAVTAEHVTELCESRRPGVRVLRRALALSYRTTESAGESLLRLFMVVMGVDVEVQPTIRDQQGAFVARADLRVRGTPLLFEYDGAVHRSRAAQHQDLRRERTLVQAGQQRRGYTAEDLVRHPAVVMGEVDRALARDTDLGRLRTWRRLLDRSAYTEAGRARLRTRWAVRMDVFGAG</sequence>
<feature type="region of interest" description="Disordered" evidence="1">
    <location>
        <begin position="80"/>
        <end position="110"/>
    </location>
</feature>
<evidence type="ECO:0008006" key="4">
    <source>
        <dbReference type="Google" id="ProtNLM"/>
    </source>
</evidence>
<reference evidence="2 3" key="1">
    <citation type="journal article" date="2019" name="Int. J. Syst. Evol. Microbiol.">
        <title>The Global Catalogue of Microorganisms (GCM) 10K type strain sequencing project: providing services to taxonomists for standard genome sequencing and annotation.</title>
        <authorList>
            <consortium name="The Broad Institute Genomics Platform"/>
            <consortium name="The Broad Institute Genome Sequencing Center for Infectious Disease"/>
            <person name="Wu L."/>
            <person name="Ma J."/>
        </authorList>
    </citation>
    <scope>NUCLEOTIDE SEQUENCE [LARGE SCALE GENOMIC DNA]</scope>
    <source>
        <strain evidence="2 3">JCM 14046</strain>
    </source>
</reference>
<keyword evidence="3" id="KW-1185">Reference proteome</keyword>
<feature type="compositionally biased region" description="Basic and acidic residues" evidence="1">
    <location>
        <begin position="10"/>
        <end position="22"/>
    </location>
</feature>
<feature type="compositionally biased region" description="Basic and acidic residues" evidence="1">
    <location>
        <begin position="84"/>
        <end position="98"/>
    </location>
</feature>
<evidence type="ECO:0000313" key="3">
    <source>
        <dbReference type="Proteomes" id="UP001501612"/>
    </source>
</evidence>
<evidence type="ECO:0000313" key="2">
    <source>
        <dbReference type="EMBL" id="GAA1908934.1"/>
    </source>
</evidence>
<proteinExistence type="predicted"/>
<feature type="region of interest" description="Disordered" evidence="1">
    <location>
        <begin position="1"/>
        <end position="67"/>
    </location>
</feature>
<name>A0ABN2P1P7_9ACTN</name>
<comment type="caution">
    <text evidence="2">The sequence shown here is derived from an EMBL/GenBank/DDBJ whole genome shotgun (WGS) entry which is preliminary data.</text>
</comment>